<evidence type="ECO:0000313" key="1">
    <source>
        <dbReference type="EMBL" id="PQM44267.1"/>
    </source>
</evidence>
<dbReference type="EMBL" id="PPEA01000875">
    <property type="protein sequence ID" value="PQM44267.1"/>
    <property type="molecule type" value="Genomic_DNA"/>
</dbReference>
<dbReference type="Proteomes" id="UP000238296">
    <property type="component" value="Unassembled WGS sequence"/>
</dbReference>
<proteinExistence type="predicted"/>
<sequence>MLDDELVAAGFASDFSTVGAGPLRGTAATAAPETV</sequence>
<accession>A0A2S8BC74</accession>
<dbReference type="AlphaFoldDB" id="A0A2S8BC74"/>
<comment type="caution">
    <text evidence="1">The sequence shown here is derived from an EMBL/GenBank/DDBJ whole genome shotgun (WGS) entry which is preliminary data.</text>
</comment>
<name>A0A2S8BC74_9MYCO</name>
<organism evidence="1 2">
    <name type="scientific">Mycobacterium talmoniae</name>
    <dbReference type="NCBI Taxonomy" id="1858794"/>
    <lineage>
        <taxon>Bacteria</taxon>
        <taxon>Bacillati</taxon>
        <taxon>Actinomycetota</taxon>
        <taxon>Actinomycetes</taxon>
        <taxon>Mycobacteriales</taxon>
        <taxon>Mycobacteriaceae</taxon>
        <taxon>Mycobacterium</taxon>
    </lineage>
</organism>
<gene>
    <name evidence="1" type="ORF">C1Y40_05572</name>
</gene>
<protein>
    <submittedName>
        <fullName evidence="1">Uncharacterized protein</fullName>
    </submittedName>
</protein>
<reference evidence="1 2" key="1">
    <citation type="journal article" date="2017" name="Int. J. Syst. Evol. Microbiol.">
        <title>Mycobacterium talmoniae sp. nov., a slowly growing mycobacterium isolated from human respiratory samples.</title>
        <authorList>
            <person name="Davidson R.M."/>
            <person name="DeGroote M.A."/>
            <person name="Marola J.L."/>
            <person name="Buss S."/>
            <person name="Jones V."/>
            <person name="McNeil M.R."/>
            <person name="Freifeld A.G."/>
            <person name="Elaine Epperson L."/>
            <person name="Hasan N.A."/>
            <person name="Jackson M."/>
            <person name="Iwen P.C."/>
            <person name="Salfinger M."/>
            <person name="Strong M."/>
        </authorList>
    </citation>
    <scope>NUCLEOTIDE SEQUENCE [LARGE SCALE GENOMIC DNA]</scope>
    <source>
        <strain evidence="1 2">ATCC BAA-2683</strain>
    </source>
</reference>
<evidence type="ECO:0000313" key="2">
    <source>
        <dbReference type="Proteomes" id="UP000238296"/>
    </source>
</evidence>